<feature type="transmembrane region" description="Helical" evidence="7">
    <location>
        <begin position="179"/>
        <end position="200"/>
    </location>
</feature>
<feature type="transmembrane region" description="Helical" evidence="7">
    <location>
        <begin position="399"/>
        <end position="418"/>
    </location>
</feature>
<sequence>MSRRKHERSGSSCCSEHEDAMSDCEQQGLLTPTPEDTEANTPMTSDDEANPCPWTRGELWLAWMSIGLLSFAMALSNQTLTVYTNYATSSFNRQSLISTIQVVGGILNVVTRPVIAKIADVVGRFEGFVLSFFLLTVSFVVMAISPNIETYFVSQILYTVGGLGVQFMIQVFAADTTGLVYRALFVVLPNMAYLFVPWFAGPLTTAVLENSTWRWGLAMWAIVIPLFSVPLLTTLLYKRIQIKRTLQTDTYTQLQPKRFLDQMDARGVLILATGLSFVFIAIPLASDDNVGWTRPHILMMLVIGALCLVGFPYYESRVETPLIKMEIFAKSELSKAFVYTVLYCVAFYIYNPYFFSWLIVVFNMSNTVASNVSVVYAVTATAGAVACAILMRYVKRVKWFIVGGTITGLVGVALIFHFRTLGSKIWQLVFGQLVDGVGSGFMTGPAQILVQSHSKESEVAQTTAVFLSSLALGQVVGDALSGAIYRGKYSKHLRHNFPNKNETWIFSVVNDMRVPLKYPIGSPERSGIIDAFNEVMRILLIPPLAIFAVLVLTSFTFKEVKLDEHDSDNQNRQNGYEPVF</sequence>
<dbReference type="Proteomes" id="UP000761534">
    <property type="component" value="Unassembled WGS sequence"/>
</dbReference>
<dbReference type="PANTHER" id="PTHR23501:SF87">
    <property type="entry name" value="SIDEROPHORE IRON TRANSPORTER 2"/>
    <property type="match status" value="1"/>
</dbReference>
<feature type="domain" description="Major facilitator superfamily (MFS) profile" evidence="8">
    <location>
        <begin position="62"/>
        <end position="561"/>
    </location>
</feature>
<evidence type="ECO:0000256" key="5">
    <source>
        <dbReference type="ARBA" id="ARBA00023136"/>
    </source>
</evidence>
<dbReference type="Pfam" id="PF07690">
    <property type="entry name" value="MFS_1"/>
    <property type="match status" value="2"/>
</dbReference>
<proteinExistence type="inferred from homology"/>
<feature type="transmembrane region" description="Helical" evidence="7">
    <location>
        <begin position="212"/>
        <end position="237"/>
    </location>
</feature>
<feature type="transmembrane region" description="Helical" evidence="7">
    <location>
        <begin position="374"/>
        <end position="394"/>
    </location>
</feature>
<comment type="subcellular location">
    <subcellularLocation>
        <location evidence="1">Membrane</location>
        <topology evidence="1">Multi-pass membrane protein</topology>
    </subcellularLocation>
</comment>
<evidence type="ECO:0000256" key="6">
    <source>
        <dbReference type="SAM" id="MobiDB-lite"/>
    </source>
</evidence>
<name>A0A642UDN4_9ASCO</name>
<evidence type="ECO:0000256" key="2">
    <source>
        <dbReference type="ARBA" id="ARBA00008335"/>
    </source>
</evidence>
<organism evidence="9 10">
    <name type="scientific">Trichomonascus ciferrii</name>
    <dbReference type="NCBI Taxonomy" id="44093"/>
    <lineage>
        <taxon>Eukaryota</taxon>
        <taxon>Fungi</taxon>
        <taxon>Dikarya</taxon>
        <taxon>Ascomycota</taxon>
        <taxon>Saccharomycotina</taxon>
        <taxon>Dipodascomycetes</taxon>
        <taxon>Dipodascales</taxon>
        <taxon>Trichomonascaceae</taxon>
        <taxon>Trichomonascus</taxon>
        <taxon>Trichomonascus ciferrii complex</taxon>
    </lineage>
</organism>
<dbReference type="VEuPathDB" id="FungiDB:TRICI_006768"/>
<feature type="transmembrane region" description="Helical" evidence="7">
    <location>
        <begin position="96"/>
        <end position="115"/>
    </location>
</feature>
<evidence type="ECO:0000313" key="9">
    <source>
        <dbReference type="EMBL" id="KAA8897253.1"/>
    </source>
</evidence>
<dbReference type="GO" id="GO:0005886">
    <property type="term" value="C:plasma membrane"/>
    <property type="evidence" value="ECO:0007669"/>
    <property type="project" value="TreeGrafter"/>
</dbReference>
<dbReference type="InterPro" id="IPR020846">
    <property type="entry name" value="MFS_dom"/>
</dbReference>
<keyword evidence="10" id="KW-1185">Reference proteome</keyword>
<accession>A0A642UDN4</accession>
<dbReference type="PROSITE" id="PS50850">
    <property type="entry name" value="MFS"/>
    <property type="match status" value="1"/>
</dbReference>
<dbReference type="PANTHER" id="PTHR23501">
    <property type="entry name" value="MAJOR FACILITATOR SUPERFAMILY"/>
    <property type="match status" value="1"/>
</dbReference>
<keyword evidence="5 7" id="KW-0472">Membrane</keyword>
<dbReference type="EMBL" id="SWFS01000567">
    <property type="protein sequence ID" value="KAA8897253.1"/>
    <property type="molecule type" value="Genomic_DNA"/>
</dbReference>
<feature type="transmembrane region" description="Helical" evidence="7">
    <location>
        <begin position="535"/>
        <end position="557"/>
    </location>
</feature>
<feature type="transmembrane region" description="Helical" evidence="7">
    <location>
        <begin position="267"/>
        <end position="285"/>
    </location>
</feature>
<keyword evidence="4 7" id="KW-1133">Transmembrane helix</keyword>
<evidence type="ECO:0000256" key="1">
    <source>
        <dbReference type="ARBA" id="ARBA00004141"/>
    </source>
</evidence>
<dbReference type="InterPro" id="IPR036259">
    <property type="entry name" value="MFS_trans_sf"/>
</dbReference>
<feature type="transmembrane region" description="Helical" evidence="7">
    <location>
        <begin position="464"/>
        <end position="485"/>
    </location>
</feature>
<keyword evidence="3 7" id="KW-0812">Transmembrane</keyword>
<dbReference type="GO" id="GO:0015343">
    <property type="term" value="F:siderophore-iron transmembrane transporter activity"/>
    <property type="evidence" value="ECO:0007669"/>
    <property type="project" value="TreeGrafter"/>
</dbReference>
<dbReference type="OrthoDB" id="4078873at2759"/>
<dbReference type="SUPFAM" id="SSF103473">
    <property type="entry name" value="MFS general substrate transporter"/>
    <property type="match status" value="1"/>
</dbReference>
<evidence type="ECO:0000259" key="8">
    <source>
        <dbReference type="PROSITE" id="PS50850"/>
    </source>
</evidence>
<evidence type="ECO:0000256" key="4">
    <source>
        <dbReference type="ARBA" id="ARBA00022989"/>
    </source>
</evidence>
<feature type="transmembrane region" description="Helical" evidence="7">
    <location>
        <begin position="297"/>
        <end position="315"/>
    </location>
</feature>
<dbReference type="Gene3D" id="1.20.1250.20">
    <property type="entry name" value="MFS general substrate transporter like domains"/>
    <property type="match status" value="2"/>
</dbReference>
<evidence type="ECO:0000256" key="3">
    <source>
        <dbReference type="ARBA" id="ARBA00022692"/>
    </source>
</evidence>
<gene>
    <name evidence="9" type="ORF">TRICI_006768</name>
</gene>
<feature type="transmembrane region" description="Helical" evidence="7">
    <location>
        <begin position="127"/>
        <end position="145"/>
    </location>
</feature>
<feature type="transmembrane region" description="Helical" evidence="7">
    <location>
        <begin position="59"/>
        <end position="76"/>
    </location>
</feature>
<reference evidence="9" key="1">
    <citation type="journal article" date="2019" name="G3 (Bethesda)">
        <title>Genome Assemblies of Two Rare Opportunistic Yeast Pathogens: Diutina rugosa (syn. Candida rugosa) and Trichomonascus ciferrii (syn. Candida ciferrii).</title>
        <authorList>
            <person name="Mixao V."/>
            <person name="Saus E."/>
            <person name="Hansen A.P."/>
            <person name="Lass-Florl C."/>
            <person name="Gabaldon T."/>
        </authorList>
    </citation>
    <scope>NUCLEOTIDE SEQUENCE</scope>
    <source>
        <strain evidence="9">CBS 4856</strain>
    </source>
</reference>
<comment type="similarity">
    <text evidence="2">Belongs to the major facilitator superfamily.</text>
</comment>
<feature type="transmembrane region" description="Helical" evidence="7">
    <location>
        <begin position="336"/>
        <end position="362"/>
    </location>
</feature>
<feature type="region of interest" description="Disordered" evidence="6">
    <location>
        <begin position="1"/>
        <end position="51"/>
    </location>
</feature>
<evidence type="ECO:0000313" key="10">
    <source>
        <dbReference type="Proteomes" id="UP000761534"/>
    </source>
</evidence>
<dbReference type="InterPro" id="IPR011701">
    <property type="entry name" value="MFS"/>
</dbReference>
<dbReference type="AlphaFoldDB" id="A0A642UDN4"/>
<protein>
    <recommendedName>
        <fullName evidence="8">Major facilitator superfamily (MFS) profile domain-containing protein</fullName>
    </recommendedName>
</protein>
<feature type="transmembrane region" description="Helical" evidence="7">
    <location>
        <begin position="151"/>
        <end position="172"/>
    </location>
</feature>
<evidence type="ECO:0000256" key="7">
    <source>
        <dbReference type="SAM" id="Phobius"/>
    </source>
</evidence>
<comment type="caution">
    <text evidence="9">The sequence shown here is derived from an EMBL/GenBank/DDBJ whole genome shotgun (WGS) entry which is preliminary data.</text>
</comment>